<evidence type="ECO:0000259" key="6">
    <source>
        <dbReference type="Pfam" id="PF13249"/>
    </source>
</evidence>
<dbReference type="InterPro" id="IPR002365">
    <property type="entry name" value="Terpene_synthase_CS"/>
</dbReference>
<dbReference type="SFLD" id="SFLDG01016">
    <property type="entry name" value="Prenyltransferase_Like_2"/>
    <property type="match status" value="1"/>
</dbReference>
<evidence type="ECO:0000256" key="4">
    <source>
        <dbReference type="RuleBase" id="RU362003"/>
    </source>
</evidence>
<protein>
    <recommendedName>
        <fullName evidence="4">Terpene cyclase/mutase family member</fullName>
        <ecNumber evidence="4">5.4.99.-</ecNumber>
    </recommendedName>
</protein>
<feature type="domain" description="Squalene cyclase N-terminal" evidence="6">
    <location>
        <begin position="100"/>
        <end position="379"/>
    </location>
</feature>
<reference evidence="7 8" key="2">
    <citation type="submission" date="2013-12" db="EMBL/GenBank/DDBJ databases">
        <authorList>
            <person name="Yu Y."/>
            <person name="Lee S."/>
            <person name="de Baynast K."/>
            <person name="Wissotski M."/>
            <person name="Liu L."/>
            <person name="Talag J."/>
            <person name="Goicoechea J."/>
            <person name="Angelova A."/>
            <person name="Jetty R."/>
            <person name="Kudrna D."/>
            <person name="Golser W."/>
            <person name="Rivera L."/>
            <person name="Zhang J."/>
            <person name="Wing R."/>
        </authorList>
    </citation>
    <scope>NUCLEOTIDE SEQUENCE</scope>
</reference>
<feature type="domain" description="Squalene cyclase C-terminal" evidence="5">
    <location>
        <begin position="559"/>
        <end position="786"/>
    </location>
</feature>
<dbReference type="HOGENOM" id="CLU_009074_2_0_1"/>
<keyword evidence="3 4" id="KW-0413">Isomerase</keyword>
<evidence type="ECO:0000313" key="8">
    <source>
        <dbReference type="Proteomes" id="UP000032180"/>
    </source>
</evidence>
<evidence type="ECO:0000256" key="3">
    <source>
        <dbReference type="ARBA" id="ARBA00023235"/>
    </source>
</evidence>
<dbReference type="InterPro" id="IPR032697">
    <property type="entry name" value="SQ_cyclase_N"/>
</dbReference>
<dbReference type="EnsemblPlants" id="LPERR02G02960.2">
    <property type="protein sequence ID" value="LPERR02G02960.2"/>
    <property type="gene ID" value="LPERR02G02960"/>
</dbReference>
<dbReference type="GO" id="GO:0005811">
    <property type="term" value="C:lipid droplet"/>
    <property type="evidence" value="ECO:0007669"/>
    <property type="project" value="InterPro"/>
</dbReference>
<keyword evidence="8" id="KW-1185">Reference proteome</keyword>
<evidence type="ECO:0000256" key="1">
    <source>
        <dbReference type="ARBA" id="ARBA00009755"/>
    </source>
</evidence>
<dbReference type="NCBIfam" id="TIGR01787">
    <property type="entry name" value="squalene_cyclas"/>
    <property type="match status" value="1"/>
</dbReference>
<reference evidence="7" key="3">
    <citation type="submission" date="2015-04" db="UniProtKB">
        <authorList>
            <consortium name="EnsemblPlants"/>
        </authorList>
    </citation>
    <scope>IDENTIFICATION</scope>
</reference>
<dbReference type="PROSITE" id="PS01074">
    <property type="entry name" value="TERPENE_SYNTHASES"/>
    <property type="match status" value="1"/>
</dbReference>
<dbReference type="Gramene" id="LPERR02G02960.4">
    <property type="protein sequence ID" value="LPERR02G02960.4"/>
    <property type="gene ID" value="LPERR02G02960"/>
</dbReference>
<dbReference type="InterPro" id="IPR008930">
    <property type="entry name" value="Terpenoid_cyclase/PrenylTrfase"/>
</dbReference>
<dbReference type="STRING" id="77586.A0A0D9VC25"/>
<evidence type="ECO:0000313" key="7">
    <source>
        <dbReference type="EnsemblPlants" id="LPERR02G02960.2"/>
    </source>
</evidence>
<evidence type="ECO:0000259" key="5">
    <source>
        <dbReference type="Pfam" id="PF13243"/>
    </source>
</evidence>
<dbReference type="SUPFAM" id="SSF48239">
    <property type="entry name" value="Terpenoid cyclases/Protein prenyltransferases"/>
    <property type="match status" value="2"/>
</dbReference>
<dbReference type="CDD" id="cd02892">
    <property type="entry name" value="SQCY_1"/>
    <property type="match status" value="1"/>
</dbReference>
<dbReference type="EC" id="5.4.99.-" evidence="4"/>
<dbReference type="PANTHER" id="PTHR11764:SF20">
    <property type="entry name" value="LANOSTEROL SYNTHASE"/>
    <property type="match status" value="1"/>
</dbReference>
<dbReference type="GO" id="GO:0016104">
    <property type="term" value="P:triterpenoid biosynthetic process"/>
    <property type="evidence" value="ECO:0007669"/>
    <property type="project" value="InterPro"/>
</dbReference>
<organism evidence="7 8">
    <name type="scientific">Leersia perrieri</name>
    <dbReference type="NCBI Taxonomy" id="77586"/>
    <lineage>
        <taxon>Eukaryota</taxon>
        <taxon>Viridiplantae</taxon>
        <taxon>Streptophyta</taxon>
        <taxon>Embryophyta</taxon>
        <taxon>Tracheophyta</taxon>
        <taxon>Spermatophyta</taxon>
        <taxon>Magnoliopsida</taxon>
        <taxon>Liliopsida</taxon>
        <taxon>Poales</taxon>
        <taxon>Poaceae</taxon>
        <taxon>BOP clade</taxon>
        <taxon>Oryzoideae</taxon>
        <taxon>Oryzeae</taxon>
        <taxon>Oryzinae</taxon>
        <taxon>Leersia</taxon>
    </lineage>
</organism>
<dbReference type="eggNOG" id="KOG0497">
    <property type="taxonomic scope" value="Eukaryota"/>
</dbReference>
<sequence>MWRLRIADGGGDPWLRTKNGHVGRQVWEFDPTADDPDDLAAVDAARRGFAARRHESKHSADLLMRLQFAKANPLKLDIPPIKLEEHEAVTGEAVLSTLKRAIARYSTFQAHDGHWPGDYGGPMFLMPGLIITLYVSGALNTALSSEHQKEIRRYLYNHQNEDGGWGLHIEGPSTMFGSALTYVSLRLLGEGPDSGDGAMEKGRKWILDHGGATFITSWGKFWLSVLGVFDWSGNNPVPPEIWLLPYYLPIHPGRMWCHCRMVYLPMCYIYGKRFVAPVTPIILELRKELYNVPYNEVDWDKARNQCAKEDLYYPHPFVQDVLWATLHKFVEPAMLRWPGNKLREKALDTVMQHIHYEDENTRYICIGPVNKVLNMLACWIEDPNSEAFKLHIPRVLDYLWVAEDGMKMQGYNGSQLWDTAFTVQAIVATGLIEEFGPTLKLAHNYIKKAQVIDDCPGNLSHWYRHISKGAWPFSTADHGWPISDCTAEGLKASLLLSKISPDIVGEALEVNRLYDSVNCLMSYMKVRILETVLQLVLKIKKLWLTDTCLTINTCKYPYNDNGGFATYELTRSYAWLELINPAETFGDIVIDYPYVECTSAAIQALTSFKKLYPGHRRSEIDNCISKASSFIESIQKNDGSWYGSWAVCFTYGTWFGVKGLVAAGRTFKNSPAIRKACDFLLSKELPSGGWGESYLSSQDQVYTNLEGKRAHAVNTGWAMLALIDAGQAERDPMPLHRAAKVLINLQSEDGEFPQQEIIGVFNKNCMISYSEYRNIFPIWALGEYRRRVLAADK</sequence>
<keyword evidence="2" id="KW-0677">Repeat</keyword>
<dbReference type="AlphaFoldDB" id="A0A0D9VC25"/>
<dbReference type="Gramene" id="LPERR02G02960.3">
    <property type="protein sequence ID" value="LPERR02G02960.3"/>
    <property type="gene ID" value="LPERR02G02960"/>
</dbReference>
<dbReference type="GO" id="GO:0016871">
    <property type="term" value="F:cycloartenol synthase activity"/>
    <property type="evidence" value="ECO:0007669"/>
    <property type="project" value="UniProtKB-ARBA"/>
</dbReference>
<dbReference type="FunFam" id="1.50.10.20:FF:000002">
    <property type="entry name" value="Terpene cyclase/mutase family member"/>
    <property type="match status" value="1"/>
</dbReference>
<dbReference type="PANTHER" id="PTHR11764">
    <property type="entry name" value="TERPENE CYCLASE/MUTASE FAMILY MEMBER"/>
    <property type="match status" value="1"/>
</dbReference>
<evidence type="ECO:0000256" key="2">
    <source>
        <dbReference type="ARBA" id="ARBA00022737"/>
    </source>
</evidence>
<dbReference type="Gramene" id="LPERR02G02960.2">
    <property type="protein sequence ID" value="LPERR02G02960.2"/>
    <property type="gene ID" value="LPERR02G02960"/>
</dbReference>
<accession>A0A0D9VC25</accession>
<dbReference type="InterPro" id="IPR018333">
    <property type="entry name" value="Squalene_cyclase"/>
</dbReference>
<dbReference type="InterPro" id="IPR032696">
    <property type="entry name" value="SQ_cyclase_C"/>
</dbReference>
<dbReference type="Gene3D" id="1.50.10.20">
    <property type="match status" value="2"/>
</dbReference>
<dbReference type="Proteomes" id="UP000032180">
    <property type="component" value="Chromosome 2"/>
</dbReference>
<dbReference type="EnsemblPlants" id="LPERR02G02960.3">
    <property type="protein sequence ID" value="LPERR02G02960.3"/>
    <property type="gene ID" value="LPERR02G02960"/>
</dbReference>
<dbReference type="Pfam" id="PF13249">
    <property type="entry name" value="SQHop_cyclase_N"/>
    <property type="match status" value="1"/>
</dbReference>
<name>A0A0D9VC25_9ORYZ</name>
<dbReference type="EnsemblPlants" id="LPERR02G02960.4">
    <property type="protein sequence ID" value="LPERR02G02960.4"/>
    <property type="gene ID" value="LPERR02G02960"/>
</dbReference>
<dbReference type="EnsemblPlants" id="LPERR02G02960.1">
    <property type="protein sequence ID" value="LPERR02G02960.1"/>
    <property type="gene ID" value="LPERR02G02960"/>
</dbReference>
<comment type="similarity">
    <text evidence="1 4">Belongs to the terpene cyclase/mutase family.</text>
</comment>
<reference evidence="7 8" key="1">
    <citation type="submission" date="2012-08" db="EMBL/GenBank/DDBJ databases">
        <title>Oryza genome evolution.</title>
        <authorList>
            <person name="Wing R.A."/>
        </authorList>
    </citation>
    <scope>NUCLEOTIDE SEQUENCE</scope>
</reference>
<proteinExistence type="inferred from homology"/>
<dbReference type="Pfam" id="PF13243">
    <property type="entry name" value="SQHop_cyclase_C"/>
    <property type="match status" value="1"/>
</dbReference>
<dbReference type="Gramene" id="LPERR02G02960.1">
    <property type="protein sequence ID" value="LPERR02G02960.1"/>
    <property type="gene ID" value="LPERR02G02960"/>
</dbReference>